<feature type="transmembrane region" description="Helical" evidence="7">
    <location>
        <begin position="51"/>
        <end position="68"/>
    </location>
</feature>
<reference evidence="9 10" key="1">
    <citation type="submission" date="2020-08" db="EMBL/GenBank/DDBJ databases">
        <title>Genomic Encyclopedia of Type Strains, Phase IV (KMG-IV): sequencing the most valuable type-strain genomes for metagenomic binning, comparative biology and taxonomic classification.</title>
        <authorList>
            <person name="Goeker M."/>
        </authorList>
    </citation>
    <scope>NUCLEOTIDE SEQUENCE [LARGE SCALE GENOMIC DNA]</scope>
    <source>
        <strain evidence="9 10">DSM 100397</strain>
    </source>
</reference>
<evidence type="ECO:0000256" key="1">
    <source>
        <dbReference type="ARBA" id="ARBA00004127"/>
    </source>
</evidence>
<feature type="transmembrane region" description="Helical" evidence="7">
    <location>
        <begin position="365"/>
        <end position="386"/>
    </location>
</feature>
<keyword evidence="5" id="KW-0443">Lipid metabolism</keyword>
<name>A0ABR6DQR9_9FLAO</name>
<feature type="transmembrane region" description="Helical" evidence="7">
    <location>
        <begin position="6"/>
        <end position="22"/>
    </location>
</feature>
<feature type="transmembrane region" description="Helical" evidence="7">
    <location>
        <begin position="300"/>
        <end position="318"/>
    </location>
</feature>
<comment type="caution">
    <text evidence="9">The sequence shown here is derived from an EMBL/GenBank/DDBJ whole genome shotgun (WGS) entry which is preliminary data.</text>
</comment>
<keyword evidence="6 7" id="KW-0472">Membrane</keyword>
<dbReference type="EMBL" id="JACJIS010000002">
    <property type="protein sequence ID" value="MBA9074032.1"/>
    <property type="molecule type" value="Genomic_DNA"/>
</dbReference>
<gene>
    <name evidence="9" type="ORF">GGR22_002199</name>
</gene>
<organism evidence="9 10">
    <name type="scientific">Flavobacterium gossypii</name>
    <dbReference type="NCBI Taxonomy" id="1646119"/>
    <lineage>
        <taxon>Bacteria</taxon>
        <taxon>Pseudomonadati</taxon>
        <taxon>Bacteroidota</taxon>
        <taxon>Flavobacteriia</taxon>
        <taxon>Flavobacteriales</taxon>
        <taxon>Flavobacteriaceae</taxon>
        <taxon>Flavobacterium</taxon>
    </lineage>
</organism>
<keyword evidence="4" id="KW-0560">Oxidoreductase</keyword>
<evidence type="ECO:0000313" key="9">
    <source>
        <dbReference type="EMBL" id="MBA9074032.1"/>
    </source>
</evidence>
<feature type="transmembrane region" description="Helical" evidence="7">
    <location>
        <begin position="80"/>
        <end position="97"/>
    </location>
</feature>
<accession>A0ABR6DQR9</accession>
<dbReference type="Pfam" id="PF04116">
    <property type="entry name" value="FA_hydroxylase"/>
    <property type="match status" value="1"/>
</dbReference>
<dbReference type="InterPro" id="IPR006694">
    <property type="entry name" value="Fatty_acid_hydroxylase"/>
</dbReference>
<protein>
    <submittedName>
        <fullName evidence="9">Sterol desaturase/sphingolipid hydroxylase (Fatty acid hydroxylase superfamily)</fullName>
    </submittedName>
</protein>
<dbReference type="PANTHER" id="PTHR21624">
    <property type="entry name" value="STEROL DESATURASE-RELATED PROTEIN"/>
    <property type="match status" value="1"/>
</dbReference>
<evidence type="ECO:0000256" key="4">
    <source>
        <dbReference type="ARBA" id="ARBA00023002"/>
    </source>
</evidence>
<evidence type="ECO:0000256" key="6">
    <source>
        <dbReference type="ARBA" id="ARBA00023136"/>
    </source>
</evidence>
<dbReference type="Proteomes" id="UP000555003">
    <property type="component" value="Unassembled WGS sequence"/>
</dbReference>
<feature type="domain" description="Fatty acid hydroxylase" evidence="8">
    <location>
        <begin position="84"/>
        <end position="216"/>
    </location>
</feature>
<evidence type="ECO:0000256" key="7">
    <source>
        <dbReference type="SAM" id="Phobius"/>
    </source>
</evidence>
<feature type="transmembrane region" description="Helical" evidence="7">
    <location>
        <begin position="324"/>
        <end position="345"/>
    </location>
</feature>
<dbReference type="RefSeq" id="WP_182493669.1">
    <property type="nucleotide sequence ID" value="NZ_JACJIS010000002.1"/>
</dbReference>
<evidence type="ECO:0000256" key="3">
    <source>
        <dbReference type="ARBA" id="ARBA00022989"/>
    </source>
</evidence>
<dbReference type="PANTHER" id="PTHR21624:SF1">
    <property type="entry name" value="ALKYLGLYCEROL MONOOXYGENASE"/>
    <property type="match status" value="1"/>
</dbReference>
<sequence>MENINFLAFAMPAFFLFVYLEYKLAQRRKRPEIFNYESSVSNISIGLAERLINLFIAASFYQLFYHIYEHYRIFDIPSTFLIWVGLILATDFVWYWYHRLGHEVNFFWAAHIVHHHSEEFNFTAAARITTFQAIIRTGFWCILPFLGFHPKMVITMLIVHGAYSFFTHTQVIGRIKWLEYVFVTPSVHGVHHASDEKYLDKNYGDMFTFWDRIFGTFQEEEEKPKYGLTHPLKSYSFLWQHFHYYFEIYELWKRSKGFQARWNAVFGSPAAMDQDIRPMLEKKFLQDKTDRSHRLKFRNYLYIQLAISTIVLTGFTYYFGNLSFYDKIFGLSFIMITLINCGALLEQRKWIYYLEYSRLFILTTYLLYVENLAEYFLIPVIIMVAAEKMFSLSRKYQNLVLQLETAER</sequence>
<keyword evidence="3 7" id="KW-1133">Transmembrane helix</keyword>
<evidence type="ECO:0000313" key="10">
    <source>
        <dbReference type="Proteomes" id="UP000555003"/>
    </source>
</evidence>
<proteinExistence type="predicted"/>
<keyword evidence="2 7" id="KW-0812">Transmembrane</keyword>
<comment type="subcellular location">
    <subcellularLocation>
        <location evidence="1">Endomembrane system</location>
        <topology evidence="1">Multi-pass membrane protein</topology>
    </subcellularLocation>
</comment>
<evidence type="ECO:0000259" key="8">
    <source>
        <dbReference type="Pfam" id="PF04116"/>
    </source>
</evidence>
<keyword evidence="10" id="KW-1185">Reference proteome</keyword>
<evidence type="ECO:0000256" key="5">
    <source>
        <dbReference type="ARBA" id="ARBA00023098"/>
    </source>
</evidence>
<evidence type="ECO:0000256" key="2">
    <source>
        <dbReference type="ARBA" id="ARBA00022692"/>
    </source>
</evidence>
<dbReference type="InterPro" id="IPR051689">
    <property type="entry name" value="Sterol_desaturase/TMEM195"/>
</dbReference>